<organism evidence="1 2">
    <name type="scientific">Escherichia coli</name>
    <dbReference type="NCBI Taxonomy" id="562"/>
    <lineage>
        <taxon>Bacteria</taxon>
        <taxon>Pseudomonadati</taxon>
        <taxon>Pseudomonadota</taxon>
        <taxon>Gammaproteobacteria</taxon>
        <taxon>Enterobacterales</taxon>
        <taxon>Enterobacteriaceae</taxon>
        <taxon>Escherichia</taxon>
    </lineage>
</organism>
<evidence type="ECO:0000313" key="2">
    <source>
        <dbReference type="Proteomes" id="UP000250671"/>
    </source>
</evidence>
<protein>
    <submittedName>
        <fullName evidence="1">Putative head decoration protein from prophage</fullName>
    </submittedName>
</protein>
<proteinExistence type="predicted"/>
<dbReference type="InterPro" id="IPR036630">
    <property type="entry name" value="Head_decoration_D_sf"/>
</dbReference>
<sequence>MPTPYTQLLSGTQELVSTLACFASAGEIKARTPLMQNGAGLMVEWDGTPGKAVYLTISEINTATKTRAQVYKCGIFNIDEINWPDTADTFEKKISAFVGSGISVQPLGG</sequence>
<accession>A0A2Y8JD52</accession>
<reference evidence="1 2" key="1">
    <citation type="submission" date="2018-06" db="EMBL/GenBank/DDBJ databases">
        <authorList>
            <consortium name="Pathogen Informatics"/>
            <person name="Doyle S."/>
        </authorList>
    </citation>
    <scope>NUCLEOTIDE SEQUENCE [LARGE SCALE GENOMIC DNA]</scope>
    <source>
        <strain evidence="1 2">VREC0535</strain>
    </source>
</reference>
<dbReference type="AlphaFoldDB" id="A0A2Y8JD52"/>
<dbReference type="Proteomes" id="UP000250671">
    <property type="component" value="Unassembled WGS sequence"/>
</dbReference>
<gene>
    <name evidence="1" type="ORF">SAMEA3752557_00526</name>
</gene>
<dbReference type="InterPro" id="IPR004195">
    <property type="entry name" value="Head_decoration_D"/>
</dbReference>
<dbReference type="SUPFAM" id="SSF51274">
    <property type="entry name" value="Head decoration protein D (gpD, major capsid protein D)"/>
    <property type="match status" value="1"/>
</dbReference>
<name>A0A2Y8JD52_ECOLX</name>
<dbReference type="Gene3D" id="2.40.300.10">
    <property type="entry name" value="Head decoration protein D"/>
    <property type="match status" value="1"/>
</dbReference>
<dbReference type="EMBL" id="UCZA01000002">
    <property type="protein sequence ID" value="SQP79865.1"/>
    <property type="molecule type" value="Genomic_DNA"/>
</dbReference>
<evidence type="ECO:0000313" key="1">
    <source>
        <dbReference type="EMBL" id="SQP79865.1"/>
    </source>
</evidence>
<dbReference type="RefSeq" id="WP_096988287.1">
    <property type="nucleotide sequence ID" value="NZ_CAJVBY010000001.1"/>
</dbReference>
<dbReference type="Pfam" id="PF02924">
    <property type="entry name" value="HDPD"/>
    <property type="match status" value="1"/>
</dbReference>